<feature type="transmembrane region" description="Helical" evidence="1">
    <location>
        <begin position="76"/>
        <end position="94"/>
    </location>
</feature>
<keyword evidence="1" id="KW-1133">Transmembrane helix</keyword>
<dbReference type="Proteomes" id="UP001245683">
    <property type="component" value="Unassembled WGS sequence"/>
</dbReference>
<proteinExistence type="predicted"/>
<dbReference type="PROSITE" id="PS50850">
    <property type="entry name" value="MFS"/>
    <property type="match status" value="1"/>
</dbReference>
<dbReference type="Pfam" id="PF07690">
    <property type="entry name" value="MFS_1"/>
    <property type="match status" value="2"/>
</dbReference>
<protein>
    <submittedName>
        <fullName evidence="3">MFS transporter</fullName>
    </submittedName>
</protein>
<evidence type="ECO:0000256" key="1">
    <source>
        <dbReference type="SAM" id="Phobius"/>
    </source>
</evidence>
<dbReference type="InterPro" id="IPR011701">
    <property type="entry name" value="MFS"/>
</dbReference>
<feature type="transmembrane region" description="Helical" evidence="1">
    <location>
        <begin position="12"/>
        <end position="36"/>
    </location>
</feature>
<dbReference type="InterPro" id="IPR020846">
    <property type="entry name" value="MFS_dom"/>
</dbReference>
<dbReference type="InterPro" id="IPR036259">
    <property type="entry name" value="MFS_trans_sf"/>
</dbReference>
<feature type="domain" description="Major facilitator superfamily (MFS) profile" evidence="2">
    <location>
        <begin position="10"/>
        <end position="385"/>
    </location>
</feature>
<evidence type="ECO:0000313" key="3">
    <source>
        <dbReference type="EMBL" id="MDV3103290.1"/>
    </source>
</evidence>
<dbReference type="SUPFAM" id="SSF103473">
    <property type="entry name" value="MFS general substrate transporter"/>
    <property type="match status" value="1"/>
</dbReference>
<reference evidence="3 4" key="1">
    <citation type="submission" date="2023-08" db="EMBL/GenBank/DDBJ databases">
        <title>Draft genome sequence of Thermococcus waiotapuensis WT1T, a thermophilic sulphur-dependent archaeon from order Thermococcales.</title>
        <authorList>
            <person name="Manners S.H."/>
            <person name="Carere C.R."/>
            <person name="Dhami M.K."/>
            <person name="Dobson R.C.J."/>
            <person name="Stott M.B."/>
        </authorList>
    </citation>
    <scope>NUCLEOTIDE SEQUENCE [LARGE SCALE GENOMIC DNA]</scope>
    <source>
        <strain evidence="3 4">WT1</strain>
    </source>
</reference>
<accession>A0AAE4NVA4</accession>
<keyword evidence="4" id="KW-1185">Reference proteome</keyword>
<sequence>MRSYASFGRDAYLIVIYSFFGWLGGNMAGFIVPFYFKSLGMDYSRMGFIFSVSTAAQAALLLFSGSIIVRIGHRRSILLALSLFASGRLIQVFLPELGFLMVASVLLGVATALEGPALISLLSEEASNENRHYLFSLNSAVGTFGAAFGTLLGGFLPGVFSGGSPYKETLLLSTAFIFIQMGLISLVRPIIKREGKRIAFMRETAVKILRFSLPNALIGLGAGVTIPYVGLWFNKRFGTGLESIGSLFAIQQFVMGLGMFLLPAVADRMGSVKTIVGFNGGATLLIAGMPFLPTFPLAALVYMVRTILMNIVNPIWDAFLMRFFSTEERSNALALRDLAWTATFGLGQYLGGLIFDRSLTLPFLLTGALYGISMATFWALFAGEEEGAKS</sequence>
<dbReference type="GO" id="GO:0022857">
    <property type="term" value="F:transmembrane transporter activity"/>
    <property type="evidence" value="ECO:0007669"/>
    <property type="project" value="InterPro"/>
</dbReference>
<dbReference type="EMBL" id="JAVDZE010000001">
    <property type="protein sequence ID" value="MDV3103290.1"/>
    <property type="molecule type" value="Genomic_DNA"/>
</dbReference>
<dbReference type="AlphaFoldDB" id="A0AAE4NVA4"/>
<feature type="transmembrane region" description="Helical" evidence="1">
    <location>
        <begin position="361"/>
        <end position="381"/>
    </location>
</feature>
<feature type="transmembrane region" description="Helical" evidence="1">
    <location>
        <begin position="134"/>
        <end position="157"/>
    </location>
</feature>
<feature type="transmembrane region" description="Helical" evidence="1">
    <location>
        <begin position="48"/>
        <end position="69"/>
    </location>
</feature>
<feature type="transmembrane region" description="Helical" evidence="1">
    <location>
        <begin position="274"/>
        <end position="293"/>
    </location>
</feature>
<comment type="caution">
    <text evidence="3">The sequence shown here is derived from an EMBL/GenBank/DDBJ whole genome shotgun (WGS) entry which is preliminary data.</text>
</comment>
<organism evidence="3 4">
    <name type="scientific">Thermococcus waiotapuensis</name>
    <dbReference type="NCBI Taxonomy" id="90909"/>
    <lineage>
        <taxon>Archaea</taxon>
        <taxon>Methanobacteriati</taxon>
        <taxon>Methanobacteriota</taxon>
        <taxon>Thermococci</taxon>
        <taxon>Thermococcales</taxon>
        <taxon>Thermococcaceae</taxon>
        <taxon>Thermococcus</taxon>
    </lineage>
</organism>
<evidence type="ECO:0000313" key="4">
    <source>
        <dbReference type="Proteomes" id="UP001245683"/>
    </source>
</evidence>
<feature type="transmembrane region" description="Helical" evidence="1">
    <location>
        <begin position="100"/>
        <end position="122"/>
    </location>
</feature>
<dbReference type="RefSeq" id="WP_315339824.1">
    <property type="nucleotide sequence ID" value="NZ_JAVDZE010000001.1"/>
</dbReference>
<feature type="transmembrane region" description="Helical" evidence="1">
    <location>
        <begin position="208"/>
        <end position="231"/>
    </location>
</feature>
<dbReference type="PANTHER" id="PTHR23520">
    <property type="entry name" value="TRANSPORTER, PUTATIVE (AFU_ORTHOLOGUE AFUA_3G04000)-RELATED"/>
    <property type="match status" value="1"/>
</dbReference>
<gene>
    <name evidence="3" type="ORF">RBI02_01840</name>
</gene>
<dbReference type="PANTHER" id="PTHR23520:SF5">
    <property type="entry name" value="TRANSPORTER, PUTATIVE (AFU_ORTHOLOGUE AFUA_3G04000)-RELATED"/>
    <property type="match status" value="1"/>
</dbReference>
<feature type="transmembrane region" description="Helical" evidence="1">
    <location>
        <begin position="243"/>
        <end position="262"/>
    </location>
</feature>
<keyword evidence="1" id="KW-0472">Membrane</keyword>
<feature type="transmembrane region" description="Helical" evidence="1">
    <location>
        <begin position="169"/>
        <end position="187"/>
    </location>
</feature>
<dbReference type="Gene3D" id="1.20.1250.20">
    <property type="entry name" value="MFS general substrate transporter like domains"/>
    <property type="match status" value="2"/>
</dbReference>
<evidence type="ECO:0000259" key="2">
    <source>
        <dbReference type="PROSITE" id="PS50850"/>
    </source>
</evidence>
<name>A0AAE4NVA4_9EURY</name>
<keyword evidence="1" id="KW-0812">Transmembrane</keyword>